<dbReference type="InterPro" id="IPR001492">
    <property type="entry name" value="Flagellin"/>
</dbReference>
<proteinExistence type="predicted"/>
<dbReference type="PANTHER" id="PTHR42792">
    <property type="entry name" value="FLAGELLIN"/>
    <property type="match status" value="1"/>
</dbReference>
<sequence length="497" mass="52982">MIINKSMYPVSRDLSAITQMQKQFESLQLQLATGKRYNTLAEMGGDRVHELNIRARLTRIEGFQSNILTVENRMSFYTNGLERLDQIEADARALAVPGAYGTDGINFANSRNQATNLLKEVIDVLNTDITGQFIFGGNKSDTKPVSSFEEIMNGPNGFRQFVADRNVLDGATSSVPGVAPTGNVTATATGSQVVLGEADNPDAGIKLTSVAVNPPGSISVVPTPADVSDPDAPVGASYAMTVDAQPSPGDTVTIGITYPHDRDTIKYVTLKAVAGDTDPLPAGSFRIGDTPESTAANLGAAVTGKFETLAATELKSSSAYAAADRFFNATGEAQDPNAAAWYKGQDSTNPRQTVTANVDENTKAHYGVQANEKGFVELIKGLAVFAVSDDLSALDTTNAARYDAMVDIQRARLSESNNSKPGSIELITMELGLASSTINTVKQRHTQYNAQLQTMLSDIATAPREEIAMMLLTLQTQLQASYQATAMASQLSLVNYL</sequence>
<dbReference type="PANTHER" id="PTHR42792:SF1">
    <property type="entry name" value="FLAGELLAR HOOK-ASSOCIATED PROTEIN 3"/>
    <property type="match status" value="1"/>
</dbReference>
<dbReference type="OrthoDB" id="7312911at2"/>
<dbReference type="AlphaFoldDB" id="A0A1G7UE56"/>
<keyword evidence="1" id="KW-0969">Cilium</keyword>
<evidence type="ECO:0000313" key="1">
    <source>
        <dbReference type="EMBL" id="SDG45618.1"/>
    </source>
</evidence>
<accession>A0A1G7UE56</accession>
<reference evidence="1 2" key="1">
    <citation type="submission" date="2016-10" db="EMBL/GenBank/DDBJ databases">
        <authorList>
            <person name="de Groot N.N."/>
        </authorList>
    </citation>
    <scope>NUCLEOTIDE SEQUENCE [LARGE SCALE GENOMIC DNA]</scope>
    <source>
        <strain evidence="1 2">CGMCC 1.10267</strain>
    </source>
</reference>
<protein>
    <submittedName>
        <fullName evidence="1">Flagellin FlgL</fullName>
    </submittedName>
</protein>
<dbReference type="Proteomes" id="UP000199495">
    <property type="component" value="Unassembled WGS sequence"/>
</dbReference>
<dbReference type="RefSeq" id="WP_090593790.1">
    <property type="nucleotide sequence ID" value="NZ_FNCS01000003.1"/>
</dbReference>
<dbReference type="GO" id="GO:0005198">
    <property type="term" value="F:structural molecule activity"/>
    <property type="evidence" value="ECO:0007669"/>
    <property type="project" value="InterPro"/>
</dbReference>
<dbReference type="GO" id="GO:0009288">
    <property type="term" value="C:bacterial-type flagellum"/>
    <property type="evidence" value="ECO:0007669"/>
    <property type="project" value="InterPro"/>
</dbReference>
<keyword evidence="1" id="KW-0282">Flagellum</keyword>
<keyword evidence="1" id="KW-0966">Cell projection</keyword>
<evidence type="ECO:0000313" key="2">
    <source>
        <dbReference type="Proteomes" id="UP000199495"/>
    </source>
</evidence>
<keyword evidence="2" id="KW-1185">Reference proteome</keyword>
<organism evidence="1 2">
    <name type="scientific">Pelagibacterium luteolum</name>
    <dbReference type="NCBI Taxonomy" id="440168"/>
    <lineage>
        <taxon>Bacteria</taxon>
        <taxon>Pseudomonadati</taxon>
        <taxon>Pseudomonadota</taxon>
        <taxon>Alphaproteobacteria</taxon>
        <taxon>Hyphomicrobiales</taxon>
        <taxon>Devosiaceae</taxon>
        <taxon>Pelagibacterium</taxon>
    </lineage>
</organism>
<dbReference type="Gene3D" id="1.20.1330.10">
    <property type="entry name" value="f41 fragment of flagellin, N-terminal domain"/>
    <property type="match status" value="1"/>
</dbReference>
<dbReference type="EMBL" id="FNCS01000003">
    <property type="protein sequence ID" value="SDG45618.1"/>
    <property type="molecule type" value="Genomic_DNA"/>
</dbReference>
<dbReference type="STRING" id="440168.SAMN04487974_1036"/>
<gene>
    <name evidence="1" type="ORF">SAMN04487974_1036</name>
</gene>
<name>A0A1G7UE56_9HYPH</name>
<dbReference type="SUPFAM" id="SSF64518">
    <property type="entry name" value="Phase 1 flagellin"/>
    <property type="match status" value="1"/>
</dbReference>